<keyword evidence="1" id="KW-1133">Transmembrane helix</keyword>
<proteinExistence type="predicted"/>
<dbReference type="RefSeq" id="WP_238478933.1">
    <property type="nucleotide sequence ID" value="NZ_CP064786.1"/>
</dbReference>
<keyword evidence="3" id="KW-1185">Reference proteome</keyword>
<dbReference type="KEGG" id="hara:AArcS_0599"/>
<protein>
    <submittedName>
        <fullName evidence="2">Putative membrane protein</fullName>
    </submittedName>
</protein>
<keyword evidence="1" id="KW-0472">Membrane</keyword>
<evidence type="ECO:0000313" key="2">
    <source>
        <dbReference type="EMBL" id="QSG01826.1"/>
    </source>
</evidence>
<dbReference type="Proteomes" id="UP000663586">
    <property type="component" value="Chromosome"/>
</dbReference>
<feature type="transmembrane region" description="Helical" evidence="1">
    <location>
        <begin position="227"/>
        <end position="247"/>
    </location>
</feature>
<feature type="transmembrane region" description="Helical" evidence="1">
    <location>
        <begin position="351"/>
        <end position="371"/>
    </location>
</feature>
<feature type="transmembrane region" description="Helical" evidence="1">
    <location>
        <begin position="121"/>
        <end position="139"/>
    </location>
</feature>
<accession>A0A897MUF4</accession>
<keyword evidence="1" id="KW-0812">Transmembrane</keyword>
<name>A0A897MUF4_9EURY</name>
<dbReference type="EMBL" id="CP064786">
    <property type="protein sequence ID" value="QSG01826.1"/>
    <property type="molecule type" value="Genomic_DNA"/>
</dbReference>
<reference evidence="2" key="1">
    <citation type="submission" date="2020-11" db="EMBL/GenBank/DDBJ databases">
        <title>Carbohydrate-dependent, anaerobic sulfur respiration: A novel catabolism in halophilic archaea.</title>
        <authorList>
            <person name="Sorokin D.Y."/>
            <person name="Messina E."/>
            <person name="Smedile F."/>
            <person name="La Cono V."/>
            <person name="Hallsworth J.E."/>
            <person name="Yakimov M.M."/>
        </authorList>
    </citation>
    <scope>NUCLEOTIDE SEQUENCE</scope>
    <source>
        <strain evidence="2">AArc-S</strain>
    </source>
</reference>
<dbReference type="PANTHER" id="PTHR40700:SF1">
    <property type="entry name" value="DUF63 DOMAIN-CONTAINING PROTEIN"/>
    <property type="match status" value="1"/>
</dbReference>
<gene>
    <name evidence="2" type="ORF">AArcS_0599</name>
</gene>
<dbReference type="Pfam" id="PF01889">
    <property type="entry name" value="DUF63"/>
    <property type="match status" value="1"/>
</dbReference>
<feature type="transmembrane region" description="Helical" evidence="1">
    <location>
        <begin position="197"/>
        <end position="215"/>
    </location>
</feature>
<evidence type="ECO:0000313" key="3">
    <source>
        <dbReference type="Proteomes" id="UP000663586"/>
    </source>
</evidence>
<feature type="transmembrane region" description="Helical" evidence="1">
    <location>
        <begin position="12"/>
        <end position="33"/>
    </location>
</feature>
<feature type="transmembrane region" description="Helical" evidence="1">
    <location>
        <begin position="321"/>
        <end position="339"/>
    </location>
</feature>
<dbReference type="InterPro" id="IPR002749">
    <property type="entry name" value="DUF63"/>
</dbReference>
<evidence type="ECO:0000256" key="1">
    <source>
        <dbReference type="SAM" id="Phobius"/>
    </source>
</evidence>
<organism evidence="2 3">
    <name type="scientific">Natranaeroarchaeum sulfidigenes</name>
    <dbReference type="NCBI Taxonomy" id="2784880"/>
    <lineage>
        <taxon>Archaea</taxon>
        <taxon>Methanobacteriati</taxon>
        <taxon>Methanobacteriota</taxon>
        <taxon>Stenosarchaea group</taxon>
        <taxon>Halobacteria</taxon>
        <taxon>Halobacteriales</taxon>
        <taxon>Natronoarchaeaceae</taxon>
        <taxon>Natranaeroarchaeum</taxon>
    </lineage>
</organism>
<dbReference type="AlphaFoldDB" id="A0A897MUF4"/>
<feature type="transmembrane region" description="Helical" evidence="1">
    <location>
        <begin position="159"/>
        <end position="185"/>
    </location>
</feature>
<sequence length="377" mass="40725">MEELYERIDEPFRAWLAALVGIVSILVVGALAFPRQVYDGFIWKYFWGPVAADGQGATCAVREGGETTLLTSTTECAQATGYVAEPGYTTVSTISYALILIFMLVGVVLLLHRLEIGYDPAFFFALFPFVLFGGALRTVEDVGITLGPEAAATVPYPWSAALISPFIYFTVFFLTLAALLVSIGLSERGLVDRFQPPLAVAGSALLAITLAYLGWVIQVSDAITFNVWVPVITLVGATILTAAAWWATERFAPSVNAGTGLMGALVIWGHNVDGVANVLSLDWNHVFGLPDYGPKHVVNGFIYNNTGTVQPQWLTDAIGTAWPFIFLKLGAAVFVVWIFDDRIFEESPAYAMLLLITVLAVGLGPGTRDFLRATLGI</sequence>
<dbReference type="GeneID" id="70683980"/>
<dbReference type="PANTHER" id="PTHR40700">
    <property type="entry name" value="HYPOTHETICAL MEMBRANE PROTEIN, CONSERVED, DUF63 FAMILY"/>
    <property type="match status" value="1"/>
</dbReference>
<feature type="transmembrane region" description="Helical" evidence="1">
    <location>
        <begin position="94"/>
        <end position="114"/>
    </location>
</feature>